<organism evidence="2 3">
    <name type="scientific">Massilicoli timonensis</name>
    <dbReference type="NCBI Taxonomy" id="2015901"/>
    <lineage>
        <taxon>Bacteria</taxon>
        <taxon>Bacillati</taxon>
        <taxon>Bacillota</taxon>
        <taxon>Erysipelotrichia</taxon>
        <taxon>Erysipelotrichales</taxon>
        <taxon>Erysipelotrichaceae</taxon>
        <taxon>Massilicoli</taxon>
    </lineage>
</organism>
<keyword evidence="1" id="KW-1133">Transmembrane helix</keyword>
<gene>
    <name evidence="2" type="ORF">NE663_00265</name>
</gene>
<feature type="transmembrane region" description="Helical" evidence="1">
    <location>
        <begin position="34"/>
        <end position="56"/>
    </location>
</feature>
<comment type="caution">
    <text evidence="2">The sequence shown here is derived from an EMBL/GenBank/DDBJ whole genome shotgun (WGS) entry which is preliminary data.</text>
</comment>
<feature type="transmembrane region" description="Helical" evidence="1">
    <location>
        <begin position="68"/>
        <end position="92"/>
    </location>
</feature>
<accession>A0ABT1SHJ8</accession>
<dbReference type="EMBL" id="JANGCH010000001">
    <property type="protein sequence ID" value="MCQ5120695.1"/>
    <property type="molecule type" value="Genomic_DNA"/>
</dbReference>
<dbReference type="Pfam" id="PF10066">
    <property type="entry name" value="DUF2304"/>
    <property type="match status" value="1"/>
</dbReference>
<evidence type="ECO:0000313" key="3">
    <source>
        <dbReference type="Proteomes" id="UP001524435"/>
    </source>
</evidence>
<keyword evidence="1" id="KW-0472">Membrane</keyword>
<name>A0ABT1SHJ8_9FIRM</name>
<evidence type="ECO:0000313" key="2">
    <source>
        <dbReference type="EMBL" id="MCQ5120695.1"/>
    </source>
</evidence>
<keyword evidence="3" id="KW-1185">Reference proteome</keyword>
<dbReference type="RefSeq" id="WP_102267676.1">
    <property type="nucleotide sequence ID" value="NZ_CALVCM010000022.1"/>
</dbReference>
<sequence>MKTSLQLFFLIASFFIFLFVVSKIRKHKLNIDDALVWILWALLLLVFSIFPKIASWISKFLGFQSPSNFILCLFIFFLYLLLFYQSITISLLKERNKELIQKLSLHEYKNRNK</sequence>
<dbReference type="InterPro" id="IPR019277">
    <property type="entry name" value="DUF2304"/>
</dbReference>
<keyword evidence="1" id="KW-0812">Transmembrane</keyword>
<feature type="transmembrane region" description="Helical" evidence="1">
    <location>
        <begin position="6"/>
        <end position="22"/>
    </location>
</feature>
<protein>
    <submittedName>
        <fullName evidence="2">DUF2304 domain-containing protein</fullName>
    </submittedName>
</protein>
<proteinExistence type="predicted"/>
<reference evidence="2 3" key="1">
    <citation type="submission" date="2022-06" db="EMBL/GenBank/DDBJ databases">
        <title>Isolation of gut microbiota from human fecal samples.</title>
        <authorList>
            <person name="Pamer E.G."/>
            <person name="Barat B."/>
            <person name="Waligurski E."/>
            <person name="Medina S."/>
            <person name="Paddock L."/>
            <person name="Mostad J."/>
        </authorList>
    </citation>
    <scope>NUCLEOTIDE SEQUENCE [LARGE SCALE GENOMIC DNA]</scope>
    <source>
        <strain evidence="2 3">DFI.6.1</strain>
    </source>
</reference>
<evidence type="ECO:0000256" key="1">
    <source>
        <dbReference type="SAM" id="Phobius"/>
    </source>
</evidence>
<dbReference type="Proteomes" id="UP001524435">
    <property type="component" value="Unassembled WGS sequence"/>
</dbReference>